<feature type="transmembrane region" description="Helical" evidence="9">
    <location>
        <begin position="199"/>
        <end position="223"/>
    </location>
</feature>
<keyword evidence="4 9" id="KW-0812">Transmembrane</keyword>
<evidence type="ECO:0000256" key="6">
    <source>
        <dbReference type="ARBA" id="ARBA00023136"/>
    </source>
</evidence>
<feature type="transmembrane region" description="Helical" evidence="9">
    <location>
        <begin position="139"/>
        <end position="156"/>
    </location>
</feature>
<keyword evidence="7" id="KW-0924">Ammonia transport</keyword>
<evidence type="ECO:0000256" key="3">
    <source>
        <dbReference type="ARBA" id="ARBA00022448"/>
    </source>
</evidence>
<feature type="compositionally biased region" description="Polar residues" evidence="8">
    <location>
        <begin position="343"/>
        <end position="354"/>
    </location>
</feature>
<dbReference type="SUPFAM" id="SSF111352">
    <property type="entry name" value="Ammonium transporter"/>
    <property type="match status" value="1"/>
</dbReference>
<feature type="transmembrane region" description="Helical" evidence="9">
    <location>
        <begin position="24"/>
        <end position="45"/>
    </location>
</feature>
<evidence type="ECO:0000256" key="4">
    <source>
        <dbReference type="ARBA" id="ARBA00022692"/>
    </source>
</evidence>
<dbReference type="InterPro" id="IPR029020">
    <property type="entry name" value="Ammonium/urea_transptr"/>
</dbReference>
<dbReference type="GO" id="GO:0005886">
    <property type="term" value="C:plasma membrane"/>
    <property type="evidence" value="ECO:0007669"/>
    <property type="project" value="TreeGrafter"/>
</dbReference>
<evidence type="ECO:0000256" key="8">
    <source>
        <dbReference type="SAM" id="MobiDB-lite"/>
    </source>
</evidence>
<comment type="caution">
    <text evidence="11">The sequence shown here is derived from an EMBL/GenBank/DDBJ whole genome shotgun (WGS) entry which is preliminary data.</text>
</comment>
<dbReference type="AlphaFoldDB" id="A0A818IRC0"/>
<dbReference type="Gene3D" id="1.10.3430.10">
    <property type="entry name" value="Ammonium transporter AmtB like domains"/>
    <property type="match status" value="2"/>
</dbReference>
<dbReference type="EMBL" id="CAJNYV010003048">
    <property type="protein sequence ID" value="CAF3531535.1"/>
    <property type="molecule type" value="Genomic_DNA"/>
</dbReference>
<dbReference type="GO" id="GO:0008519">
    <property type="term" value="F:ammonium channel activity"/>
    <property type="evidence" value="ECO:0007669"/>
    <property type="project" value="InterPro"/>
</dbReference>
<gene>
    <name evidence="11" type="ORF">KIK155_LOCUS17487</name>
</gene>
<keyword evidence="3" id="KW-0813">Transport</keyword>
<evidence type="ECO:0000256" key="9">
    <source>
        <dbReference type="SAM" id="Phobius"/>
    </source>
</evidence>
<comment type="subcellular location">
    <subcellularLocation>
        <location evidence="1">Membrane</location>
        <topology evidence="1">Multi-pass membrane protein</topology>
    </subcellularLocation>
</comment>
<keyword evidence="5 9" id="KW-1133">Transmembrane helix</keyword>
<feature type="transmembrane region" description="Helical" evidence="9">
    <location>
        <begin position="57"/>
        <end position="80"/>
    </location>
</feature>
<feature type="compositionally biased region" description="Basic and acidic residues" evidence="8">
    <location>
        <begin position="355"/>
        <end position="371"/>
    </location>
</feature>
<feature type="region of interest" description="Disordered" evidence="8">
    <location>
        <begin position="343"/>
        <end position="371"/>
    </location>
</feature>
<evidence type="ECO:0000313" key="12">
    <source>
        <dbReference type="Proteomes" id="UP000663865"/>
    </source>
</evidence>
<reference evidence="11" key="1">
    <citation type="submission" date="2021-02" db="EMBL/GenBank/DDBJ databases">
        <authorList>
            <person name="Nowell W R."/>
        </authorList>
    </citation>
    <scope>NUCLEOTIDE SEQUENCE</scope>
</reference>
<feature type="domain" description="Ammonium transporter AmtB-like" evidence="10">
    <location>
        <begin position="24"/>
        <end position="93"/>
    </location>
</feature>
<evidence type="ECO:0000313" key="11">
    <source>
        <dbReference type="EMBL" id="CAF3531535.1"/>
    </source>
</evidence>
<evidence type="ECO:0000256" key="5">
    <source>
        <dbReference type="ARBA" id="ARBA00022989"/>
    </source>
</evidence>
<accession>A0A818IRC0</accession>
<name>A0A818IRC0_9BILA</name>
<protein>
    <recommendedName>
        <fullName evidence="10">Ammonium transporter AmtB-like domain-containing protein</fullName>
    </recommendedName>
</protein>
<feature type="transmembrane region" description="Helical" evidence="9">
    <location>
        <begin position="168"/>
        <end position="192"/>
    </location>
</feature>
<evidence type="ECO:0000259" key="10">
    <source>
        <dbReference type="Pfam" id="PF00909"/>
    </source>
</evidence>
<evidence type="ECO:0000256" key="7">
    <source>
        <dbReference type="ARBA" id="ARBA00023177"/>
    </source>
</evidence>
<dbReference type="InterPro" id="IPR024041">
    <property type="entry name" value="NH4_transpt_AmtB-like_dom"/>
</dbReference>
<sequence>MNNSMNTTMSTNGNSPIYDSGDNAWMLTATTLVLLMTPALAFFYGGMVDRKNVLNQLFLSFICMGIVIVQWVLLGFSFAFGPPVSEGFGSFDWAVLRFGEIQNSYYSPTYPLLTFCVSGLVASTILGKRHDYDPRSTTAHNLPFTILGTCLLWVGWNGFNAGSANAASGIAALALVNTNVAAASALVTWVVIDAARGHIAVSGACTGSIVDLVAITPACGFVQPGWGLLIGFSSVCTAGILFPLDLIIGIRLTHEDELAGLDIAAHGENWKVVATRAAADLVDKMREQRELAEKGGNHQEDNGTFELSYKPANADTRPIIIQYSTLASLPRLMPAMNFNLHQDLQSSANPPTENNHNDSEKIQSEHETHNF</sequence>
<feature type="domain" description="Ammonium transporter AmtB-like" evidence="10">
    <location>
        <begin position="117"/>
        <end position="239"/>
    </location>
</feature>
<dbReference type="Proteomes" id="UP000663865">
    <property type="component" value="Unassembled WGS sequence"/>
</dbReference>
<feature type="transmembrane region" description="Helical" evidence="9">
    <location>
        <begin position="229"/>
        <end position="248"/>
    </location>
</feature>
<feature type="transmembrane region" description="Helical" evidence="9">
    <location>
        <begin position="109"/>
        <end position="127"/>
    </location>
</feature>
<evidence type="ECO:0000256" key="2">
    <source>
        <dbReference type="ARBA" id="ARBA00005887"/>
    </source>
</evidence>
<proteinExistence type="inferred from homology"/>
<keyword evidence="6 9" id="KW-0472">Membrane</keyword>
<dbReference type="PANTHER" id="PTHR43029:SF10">
    <property type="entry name" value="AMMONIUM TRANSPORTER MEP2"/>
    <property type="match status" value="1"/>
</dbReference>
<organism evidence="11 12">
    <name type="scientific">Rotaria socialis</name>
    <dbReference type="NCBI Taxonomy" id="392032"/>
    <lineage>
        <taxon>Eukaryota</taxon>
        <taxon>Metazoa</taxon>
        <taxon>Spiralia</taxon>
        <taxon>Gnathifera</taxon>
        <taxon>Rotifera</taxon>
        <taxon>Eurotatoria</taxon>
        <taxon>Bdelloidea</taxon>
        <taxon>Philodinida</taxon>
        <taxon>Philodinidae</taxon>
        <taxon>Rotaria</taxon>
    </lineage>
</organism>
<dbReference type="Pfam" id="PF00909">
    <property type="entry name" value="Ammonium_transp"/>
    <property type="match status" value="2"/>
</dbReference>
<dbReference type="PANTHER" id="PTHR43029">
    <property type="entry name" value="AMMONIUM TRANSPORTER MEP2"/>
    <property type="match status" value="1"/>
</dbReference>
<dbReference type="InterPro" id="IPR001905">
    <property type="entry name" value="Ammonium_transpt"/>
</dbReference>
<evidence type="ECO:0000256" key="1">
    <source>
        <dbReference type="ARBA" id="ARBA00004141"/>
    </source>
</evidence>
<comment type="similarity">
    <text evidence="2">Belongs to the ammonia transporter channel (TC 1.A.11.2) family.</text>
</comment>